<reference evidence="1" key="1">
    <citation type="submission" date="2013-07" db="EMBL/GenBank/DDBJ databases">
        <title>The genome of an arbuscular mycorrhizal fungus provides insights into the evolution of the oldest plant symbiosis.</title>
        <authorList>
            <consortium name="DOE Joint Genome Institute"/>
            <person name="Tisserant E."/>
            <person name="Malbreil M."/>
            <person name="Kuo A."/>
            <person name="Kohler A."/>
            <person name="Symeonidi A."/>
            <person name="Balestrini R."/>
            <person name="Charron P."/>
            <person name="Duensing N."/>
            <person name="Frei-dit-Frey N."/>
            <person name="Gianinazzi-Pearson V."/>
            <person name="Gilbert B."/>
            <person name="Handa Y."/>
            <person name="Hijri M."/>
            <person name="Kaul R."/>
            <person name="Kawaguchi M."/>
            <person name="Krajinski F."/>
            <person name="Lammers P."/>
            <person name="Lapierre D."/>
            <person name="Masclaux F.G."/>
            <person name="Murat C."/>
            <person name="Morin E."/>
            <person name="Ndikumana S."/>
            <person name="Pagni M."/>
            <person name="Petitpierre D."/>
            <person name="Requena N."/>
            <person name="Rosikiewicz P."/>
            <person name="Riley R."/>
            <person name="Saito K."/>
            <person name="San Clemente H."/>
            <person name="Shapiro H."/>
            <person name="van Tuinen D."/>
            <person name="Becard G."/>
            <person name="Bonfante P."/>
            <person name="Paszkowski U."/>
            <person name="Shachar-Hill Y."/>
            <person name="Young J.P."/>
            <person name="Sanders I.R."/>
            <person name="Henrissat B."/>
            <person name="Rensing S.A."/>
            <person name="Grigoriev I.V."/>
            <person name="Corradi N."/>
            <person name="Roux C."/>
            <person name="Martin F."/>
        </authorList>
    </citation>
    <scope>NUCLEOTIDE SEQUENCE</scope>
    <source>
        <strain evidence="1">DAOM 197198</strain>
    </source>
</reference>
<dbReference type="AlphaFoldDB" id="U9UW55"/>
<dbReference type="VEuPathDB" id="FungiDB:RhiirFUN_000366"/>
<name>U9UW55_RHIID</name>
<dbReference type="HOGENOM" id="CLU_2177130_0_0_1"/>
<evidence type="ECO:0000313" key="1">
    <source>
        <dbReference type="EMBL" id="ESA22788.1"/>
    </source>
</evidence>
<feature type="non-terminal residue" evidence="1">
    <location>
        <position position="110"/>
    </location>
</feature>
<accession>U9UW55</accession>
<organism evidence="1">
    <name type="scientific">Rhizophagus irregularis (strain DAOM 181602 / DAOM 197198 / MUCL 43194)</name>
    <name type="common">Arbuscular mycorrhizal fungus</name>
    <name type="synonym">Glomus intraradices</name>
    <dbReference type="NCBI Taxonomy" id="747089"/>
    <lineage>
        <taxon>Eukaryota</taxon>
        <taxon>Fungi</taxon>
        <taxon>Fungi incertae sedis</taxon>
        <taxon>Mucoromycota</taxon>
        <taxon>Glomeromycotina</taxon>
        <taxon>Glomeromycetes</taxon>
        <taxon>Glomerales</taxon>
        <taxon>Glomeraceae</taxon>
        <taxon>Rhizophagus</taxon>
    </lineage>
</organism>
<proteinExistence type="predicted"/>
<dbReference type="EMBL" id="KI275282">
    <property type="protein sequence ID" value="ESA22788.1"/>
    <property type="molecule type" value="Genomic_DNA"/>
</dbReference>
<gene>
    <name evidence="1" type="ORF">GLOINDRAFT_342493</name>
</gene>
<sequence>MNYFFSTFYYPDLNFQAKSHLKRAYQTVKSKSTQFENTSKSIESLYANSQRTPRDNKHLYQLLCIFDYLAFVVCKDEQQAYQINPLMKLAMRRVILRLKEADIISTLSSL</sequence>
<protein>
    <submittedName>
        <fullName evidence="1">Uncharacterized protein</fullName>
    </submittedName>
</protein>